<dbReference type="GO" id="GO:0140359">
    <property type="term" value="F:ABC-type transporter activity"/>
    <property type="evidence" value="ECO:0007669"/>
    <property type="project" value="InterPro"/>
</dbReference>
<dbReference type="PANTHER" id="PTHR43027:SF2">
    <property type="entry name" value="TRANSPORT PERMEASE PROTEIN"/>
    <property type="match status" value="1"/>
</dbReference>
<evidence type="ECO:0000256" key="3">
    <source>
        <dbReference type="ARBA" id="ARBA00022989"/>
    </source>
</evidence>
<feature type="transmembrane region" description="Helical" evidence="5">
    <location>
        <begin position="290"/>
        <end position="310"/>
    </location>
</feature>
<protein>
    <submittedName>
        <fullName evidence="7">ABC-2 type transport system permease protein</fullName>
    </submittedName>
</protein>
<dbReference type="Pfam" id="PF12698">
    <property type="entry name" value="ABC2_membrane_3"/>
    <property type="match status" value="1"/>
</dbReference>
<comment type="subcellular location">
    <subcellularLocation>
        <location evidence="1">Membrane</location>
        <topology evidence="1">Multi-pass membrane protein</topology>
    </subcellularLocation>
</comment>
<dbReference type="PANTHER" id="PTHR43027">
    <property type="entry name" value="DOXORUBICIN RESISTANCE ABC TRANSPORTER PERMEASE PROTEIN DRRC-RELATED"/>
    <property type="match status" value="1"/>
</dbReference>
<keyword evidence="2 5" id="KW-0812">Transmembrane</keyword>
<dbReference type="STRING" id="142588.SAMN04488559_12621"/>
<keyword evidence="4 5" id="KW-0472">Membrane</keyword>
<gene>
    <name evidence="7" type="ORF">SAMN04488559_12621</name>
</gene>
<evidence type="ECO:0000313" key="8">
    <source>
        <dbReference type="Proteomes" id="UP000198948"/>
    </source>
</evidence>
<dbReference type="OrthoDB" id="1655516at2"/>
<dbReference type="GO" id="GO:0016020">
    <property type="term" value="C:membrane"/>
    <property type="evidence" value="ECO:0007669"/>
    <property type="project" value="UniProtKB-SubCell"/>
</dbReference>
<dbReference type="AlphaFoldDB" id="A0A1H9UBS1"/>
<feature type="transmembrane region" description="Helical" evidence="5">
    <location>
        <begin position="130"/>
        <end position="150"/>
    </location>
</feature>
<evidence type="ECO:0000256" key="1">
    <source>
        <dbReference type="ARBA" id="ARBA00004141"/>
    </source>
</evidence>
<evidence type="ECO:0000259" key="6">
    <source>
        <dbReference type="Pfam" id="PF12698"/>
    </source>
</evidence>
<feature type="transmembrane region" description="Helical" evidence="5">
    <location>
        <begin position="209"/>
        <end position="232"/>
    </location>
</feature>
<sequence>MIAVIKNDCRRAWENKARIFVMFALMVVSIGVAIFMSSHGEETLRIGFVGEESEWAVSSDKLEVTYLKEAPKTSELIKGTYDAVVQKEGGNITVETIKNDVLQTKLEQLLAGTAGNEMTLTEKKGAGSMMIGYLLMFLLMASLTNMFTFGEDKEQHLLERIATTPTSLMRVLLGHTAFSFVLLFLPILCIIAGAKVIFQVDIGFELFEYFYLLGFICLFATAFSLFMASLFTDSDRSNMLGSTIVVITTVLSGSFFSFEDGNKWLDYLIQVLPQKRYLEAVANLENGDSMITNIAYLLIFTIVLFFFALMKTRKDYVRS</sequence>
<feature type="transmembrane region" description="Helical" evidence="5">
    <location>
        <begin position="20"/>
        <end position="38"/>
    </location>
</feature>
<feature type="transmembrane region" description="Helical" evidence="5">
    <location>
        <begin position="239"/>
        <end position="258"/>
    </location>
</feature>
<feature type="transmembrane region" description="Helical" evidence="5">
    <location>
        <begin position="171"/>
        <end position="197"/>
    </location>
</feature>
<name>A0A1H9UBS1_9LACT</name>
<dbReference type="InterPro" id="IPR013525">
    <property type="entry name" value="ABC2_TM"/>
</dbReference>
<dbReference type="Proteomes" id="UP000198948">
    <property type="component" value="Unassembled WGS sequence"/>
</dbReference>
<evidence type="ECO:0000256" key="2">
    <source>
        <dbReference type="ARBA" id="ARBA00022692"/>
    </source>
</evidence>
<proteinExistence type="predicted"/>
<reference evidence="7 8" key="1">
    <citation type="submission" date="2016-10" db="EMBL/GenBank/DDBJ databases">
        <authorList>
            <person name="de Groot N.N."/>
        </authorList>
    </citation>
    <scope>NUCLEOTIDE SEQUENCE [LARGE SCALE GENOMIC DNA]</scope>
    <source>
        <strain evidence="7 8">DSM 13760</strain>
    </source>
</reference>
<accession>A0A1H9UBS1</accession>
<keyword evidence="3 5" id="KW-1133">Transmembrane helix</keyword>
<organism evidence="7 8">
    <name type="scientific">Isobaculum melis</name>
    <dbReference type="NCBI Taxonomy" id="142588"/>
    <lineage>
        <taxon>Bacteria</taxon>
        <taxon>Bacillati</taxon>
        <taxon>Bacillota</taxon>
        <taxon>Bacilli</taxon>
        <taxon>Lactobacillales</taxon>
        <taxon>Carnobacteriaceae</taxon>
        <taxon>Isobaculum</taxon>
    </lineage>
</organism>
<evidence type="ECO:0000313" key="7">
    <source>
        <dbReference type="EMBL" id="SES06905.1"/>
    </source>
</evidence>
<feature type="domain" description="ABC-2 type transporter transmembrane" evidence="6">
    <location>
        <begin position="59"/>
        <end position="309"/>
    </location>
</feature>
<dbReference type="InterPro" id="IPR052902">
    <property type="entry name" value="ABC-2_transporter"/>
</dbReference>
<dbReference type="RefSeq" id="WP_092654043.1">
    <property type="nucleotide sequence ID" value="NZ_FOHA01000026.1"/>
</dbReference>
<keyword evidence="8" id="KW-1185">Reference proteome</keyword>
<dbReference type="EMBL" id="FOHA01000026">
    <property type="protein sequence ID" value="SES06905.1"/>
    <property type="molecule type" value="Genomic_DNA"/>
</dbReference>
<evidence type="ECO:0000256" key="4">
    <source>
        <dbReference type="ARBA" id="ARBA00023136"/>
    </source>
</evidence>
<evidence type="ECO:0000256" key="5">
    <source>
        <dbReference type="SAM" id="Phobius"/>
    </source>
</evidence>